<evidence type="ECO:0000313" key="2">
    <source>
        <dbReference type="Proteomes" id="UP000299102"/>
    </source>
</evidence>
<sequence>MIPVIALIETDPDKVEELPEYEFITEYRIGKSIGDADAFCRWQCPSECRLCTSQEEKNDAFIEIIRTDTMKQRKYATNIRRGR</sequence>
<dbReference type="Proteomes" id="UP000299102">
    <property type="component" value="Unassembled WGS sequence"/>
</dbReference>
<proteinExistence type="predicted"/>
<organism evidence="1 2">
    <name type="scientific">Eumeta variegata</name>
    <name type="common">Bagworm moth</name>
    <name type="synonym">Eumeta japonica</name>
    <dbReference type="NCBI Taxonomy" id="151549"/>
    <lineage>
        <taxon>Eukaryota</taxon>
        <taxon>Metazoa</taxon>
        <taxon>Ecdysozoa</taxon>
        <taxon>Arthropoda</taxon>
        <taxon>Hexapoda</taxon>
        <taxon>Insecta</taxon>
        <taxon>Pterygota</taxon>
        <taxon>Neoptera</taxon>
        <taxon>Endopterygota</taxon>
        <taxon>Lepidoptera</taxon>
        <taxon>Glossata</taxon>
        <taxon>Ditrysia</taxon>
        <taxon>Tineoidea</taxon>
        <taxon>Psychidae</taxon>
        <taxon>Oiketicinae</taxon>
        <taxon>Eumeta</taxon>
    </lineage>
</organism>
<dbReference type="EMBL" id="BGZK01000364">
    <property type="protein sequence ID" value="GBP39335.1"/>
    <property type="molecule type" value="Genomic_DNA"/>
</dbReference>
<reference evidence="1 2" key="1">
    <citation type="journal article" date="2019" name="Commun. Biol.">
        <title>The bagworm genome reveals a unique fibroin gene that provides high tensile strength.</title>
        <authorList>
            <person name="Kono N."/>
            <person name="Nakamura H."/>
            <person name="Ohtoshi R."/>
            <person name="Tomita M."/>
            <person name="Numata K."/>
            <person name="Arakawa K."/>
        </authorList>
    </citation>
    <scope>NUCLEOTIDE SEQUENCE [LARGE SCALE GENOMIC DNA]</scope>
</reference>
<comment type="caution">
    <text evidence="1">The sequence shown here is derived from an EMBL/GenBank/DDBJ whole genome shotgun (WGS) entry which is preliminary data.</text>
</comment>
<keyword evidence="2" id="KW-1185">Reference proteome</keyword>
<name>A0A4C1VNI7_EUMVA</name>
<dbReference type="AlphaFoldDB" id="A0A4C1VNI7"/>
<evidence type="ECO:0000313" key="1">
    <source>
        <dbReference type="EMBL" id="GBP39335.1"/>
    </source>
</evidence>
<protein>
    <submittedName>
        <fullName evidence="1">Uncharacterized protein</fullName>
    </submittedName>
</protein>
<gene>
    <name evidence="1" type="ORF">EVAR_24316_1</name>
</gene>
<accession>A0A4C1VNI7</accession>